<dbReference type="KEGG" id="ela:UCREL1_3350"/>
<dbReference type="InterPro" id="IPR050524">
    <property type="entry name" value="APC_YAT"/>
</dbReference>
<evidence type="ECO:0000256" key="1">
    <source>
        <dbReference type="ARBA" id="ARBA00004141"/>
    </source>
</evidence>
<dbReference type="PANTHER" id="PTHR43341:SF6">
    <property type="entry name" value="AMINO ACID TRANSPORTER (EUROFUNG)"/>
    <property type="match status" value="1"/>
</dbReference>
<gene>
    <name evidence="9" type="ORF">UCREL1_3350</name>
</gene>
<dbReference type="FunFam" id="1.20.1740.10:FF:000006">
    <property type="entry name" value="General amino acid permease"/>
    <property type="match status" value="1"/>
</dbReference>
<feature type="domain" description="Amino acid permease/ SLC12A" evidence="8">
    <location>
        <begin position="48"/>
        <end position="510"/>
    </location>
</feature>
<comment type="subcellular location">
    <subcellularLocation>
        <location evidence="1">Membrane</location>
        <topology evidence="1">Multi-pass membrane protein</topology>
    </subcellularLocation>
</comment>
<keyword evidence="3 7" id="KW-0812">Transmembrane</keyword>
<dbReference type="OrthoDB" id="10062876at2759"/>
<dbReference type="GO" id="GO:0016020">
    <property type="term" value="C:membrane"/>
    <property type="evidence" value="ECO:0007669"/>
    <property type="project" value="UniProtKB-SubCell"/>
</dbReference>
<feature type="transmembrane region" description="Helical" evidence="7">
    <location>
        <begin position="50"/>
        <end position="69"/>
    </location>
</feature>
<dbReference type="Proteomes" id="UP000012174">
    <property type="component" value="Unassembled WGS sequence"/>
</dbReference>
<sequence>MGDIKTEKPDLGFEPTKTASRTIGDVSNISAPIGNVDQLQRRLGNRQIQLIAIGGSIGTGLFVNIGTGLAKGGPAILLTGMIVYCCFMAFVNNCMAEMATLMPVSGGFIRMAGKWVDPALGFAAGWNFFLYEAILIPFETTALSVVLTYWRDDIPPGAVTAGVIVLYGVFNILAVKFYGEAEFWLSSGKVMLVFMLFLFTFFTMVGLNPQRDAYGFRYWSDPGPIAEWHTTGSLGRFEGFLNVLWVASFIVVGPEYLSMASAESKLPRTYMKSAFKTVYFRFGLFFIGGALATGIILPYNDPTLRNIVTGDGGSGTAAASPYVIAMKNLGIKVLPDIVNALIFTSIFSAGNTYMFCAIRSLYGMALEGSAPKILTKCTKDGVPIYCFAVTMVFPFLAFLQLSSSSLVVLQYFVNLVTAGCVISYIFICITYIRFHRACVVQGIDRKTFPYYGYFQPYGAWIGLCFTVFVVLGYGYSSFTPWNVTNFFSFYTMVIIAVVAYTGWKLIHKTKVVPPEEVDLVWEKPAIDAYEELCEEIPSGFWSEILEMVSWRRKSPGGGDAQGI</sequence>
<evidence type="ECO:0000256" key="4">
    <source>
        <dbReference type="ARBA" id="ARBA00022970"/>
    </source>
</evidence>
<dbReference type="AlphaFoldDB" id="M7SSZ2"/>
<keyword evidence="6 7" id="KW-0472">Membrane</keyword>
<feature type="transmembrane region" description="Helical" evidence="7">
    <location>
        <begin position="337"/>
        <end position="362"/>
    </location>
</feature>
<evidence type="ECO:0000256" key="5">
    <source>
        <dbReference type="ARBA" id="ARBA00022989"/>
    </source>
</evidence>
<evidence type="ECO:0000259" key="8">
    <source>
        <dbReference type="Pfam" id="PF00324"/>
    </source>
</evidence>
<reference evidence="10" key="1">
    <citation type="journal article" date="2013" name="Genome Announc.">
        <title>Draft genome sequence of the grapevine dieback fungus Eutypa lata UCR-EL1.</title>
        <authorList>
            <person name="Blanco-Ulate B."/>
            <person name="Rolshausen P.E."/>
            <person name="Cantu D."/>
        </authorList>
    </citation>
    <scope>NUCLEOTIDE SEQUENCE [LARGE SCALE GENOMIC DNA]</scope>
    <source>
        <strain evidence="10">UCR-EL1</strain>
    </source>
</reference>
<feature type="transmembrane region" description="Helical" evidence="7">
    <location>
        <begin position="382"/>
        <end position="399"/>
    </location>
</feature>
<dbReference type="EMBL" id="KB706044">
    <property type="protein sequence ID" value="EMR69609.1"/>
    <property type="molecule type" value="Genomic_DNA"/>
</dbReference>
<dbReference type="Gene3D" id="1.20.1740.10">
    <property type="entry name" value="Amino acid/polyamine transporter I"/>
    <property type="match status" value="1"/>
</dbReference>
<proteinExistence type="predicted"/>
<organism evidence="9 10">
    <name type="scientific">Eutypa lata (strain UCR-EL1)</name>
    <name type="common">Grapevine dieback disease fungus</name>
    <name type="synonym">Eutypa armeniacae</name>
    <dbReference type="NCBI Taxonomy" id="1287681"/>
    <lineage>
        <taxon>Eukaryota</taxon>
        <taxon>Fungi</taxon>
        <taxon>Dikarya</taxon>
        <taxon>Ascomycota</taxon>
        <taxon>Pezizomycotina</taxon>
        <taxon>Sordariomycetes</taxon>
        <taxon>Xylariomycetidae</taxon>
        <taxon>Xylariales</taxon>
        <taxon>Diatrypaceae</taxon>
        <taxon>Eutypa</taxon>
    </lineage>
</organism>
<feature type="transmembrane region" description="Helical" evidence="7">
    <location>
        <begin position="278"/>
        <end position="299"/>
    </location>
</feature>
<feature type="transmembrane region" description="Helical" evidence="7">
    <location>
        <begin position="411"/>
        <end position="432"/>
    </location>
</feature>
<dbReference type="HOGENOM" id="CLU_007946_12_1_1"/>
<dbReference type="OMA" id="FPYYGYF"/>
<keyword evidence="2" id="KW-0813">Transport</keyword>
<evidence type="ECO:0000313" key="10">
    <source>
        <dbReference type="Proteomes" id="UP000012174"/>
    </source>
</evidence>
<feature type="transmembrane region" description="Helical" evidence="7">
    <location>
        <begin position="115"/>
        <end position="138"/>
    </location>
</feature>
<accession>M7SSZ2</accession>
<keyword evidence="4" id="KW-0029">Amino-acid transport</keyword>
<feature type="transmembrane region" description="Helical" evidence="7">
    <location>
        <begin position="239"/>
        <end position="257"/>
    </location>
</feature>
<feature type="transmembrane region" description="Helical" evidence="7">
    <location>
        <begin position="190"/>
        <end position="207"/>
    </location>
</feature>
<feature type="transmembrane region" description="Helical" evidence="7">
    <location>
        <begin position="453"/>
        <end position="475"/>
    </location>
</feature>
<evidence type="ECO:0000256" key="6">
    <source>
        <dbReference type="ARBA" id="ARBA00023136"/>
    </source>
</evidence>
<evidence type="ECO:0000256" key="7">
    <source>
        <dbReference type="SAM" id="Phobius"/>
    </source>
</evidence>
<dbReference type="PANTHER" id="PTHR43341">
    <property type="entry name" value="AMINO ACID PERMEASE"/>
    <property type="match status" value="1"/>
</dbReference>
<feature type="transmembrane region" description="Helical" evidence="7">
    <location>
        <begin position="75"/>
        <end position="94"/>
    </location>
</feature>
<keyword evidence="5 7" id="KW-1133">Transmembrane helix</keyword>
<feature type="transmembrane region" description="Helical" evidence="7">
    <location>
        <begin position="158"/>
        <end position="178"/>
    </location>
</feature>
<dbReference type="PIRSF" id="PIRSF006060">
    <property type="entry name" value="AA_transporter"/>
    <property type="match status" value="1"/>
</dbReference>
<evidence type="ECO:0000256" key="2">
    <source>
        <dbReference type="ARBA" id="ARBA00022448"/>
    </source>
</evidence>
<name>M7SSZ2_EUTLA</name>
<dbReference type="eggNOG" id="KOG1286">
    <property type="taxonomic scope" value="Eukaryota"/>
</dbReference>
<keyword evidence="10" id="KW-1185">Reference proteome</keyword>
<feature type="transmembrane region" description="Helical" evidence="7">
    <location>
        <begin position="487"/>
        <end position="506"/>
    </location>
</feature>
<protein>
    <submittedName>
        <fullName evidence="9">Putative general amino acid permease agp2 protein</fullName>
    </submittedName>
</protein>
<dbReference type="GO" id="GO:0015171">
    <property type="term" value="F:amino acid transmembrane transporter activity"/>
    <property type="evidence" value="ECO:0007669"/>
    <property type="project" value="TreeGrafter"/>
</dbReference>
<dbReference type="InterPro" id="IPR004841">
    <property type="entry name" value="AA-permease/SLC12A_dom"/>
</dbReference>
<evidence type="ECO:0000313" key="9">
    <source>
        <dbReference type="EMBL" id="EMR69609.1"/>
    </source>
</evidence>
<dbReference type="Pfam" id="PF00324">
    <property type="entry name" value="AA_permease"/>
    <property type="match status" value="1"/>
</dbReference>
<evidence type="ECO:0000256" key="3">
    <source>
        <dbReference type="ARBA" id="ARBA00022692"/>
    </source>
</evidence>